<dbReference type="AlphaFoldDB" id="A0A1F4ZQY6"/>
<accession>A0A1F4ZQY6</accession>
<sequence>MSEISWNNSVKLILSDVDEMVADLYVPADPKIITELNQVLESGVAIFFISGHGLQGIKERVTDLLRPDLRKRVLISHCSGVEVWGYKDNGDLRDSPYHSLYDEKLNQAQRNDWRAVMDEVVEEFKLVKYPASSIPQFMKASGNNPLAVMYVDRGPQITFEVINGYDLSPEAAEKLEIKVPLTHGHYDLRIPILERAEKLLAERKLPISPRLGGVFALDFAVEGLSKTTSVKHVVDNEKILRSIGVDKDSLTNPNALEIWGDKFSVIRGGADRHMCEAVDPKVRAIDFRIENPEEFLPGYNIQVWDGDKHLQEGLLEYLQSRKTGLENTS</sequence>
<evidence type="ECO:0000313" key="1">
    <source>
        <dbReference type="EMBL" id="OGD08236.1"/>
    </source>
</evidence>
<dbReference type="InterPro" id="IPR036412">
    <property type="entry name" value="HAD-like_sf"/>
</dbReference>
<comment type="caution">
    <text evidence="1">The sequence shown here is derived from an EMBL/GenBank/DDBJ whole genome shotgun (WGS) entry which is preliminary data.</text>
</comment>
<evidence type="ECO:0008006" key="3">
    <source>
        <dbReference type="Google" id="ProtNLM"/>
    </source>
</evidence>
<dbReference type="EMBL" id="MEXR01000061">
    <property type="protein sequence ID" value="OGD08236.1"/>
    <property type="molecule type" value="Genomic_DNA"/>
</dbReference>
<gene>
    <name evidence="1" type="ORF">A2397_05470</name>
</gene>
<protein>
    <recommendedName>
        <fullName evidence="3">Sucrose phosphatase-like domain-containing protein</fullName>
    </recommendedName>
</protein>
<proteinExistence type="predicted"/>
<evidence type="ECO:0000313" key="2">
    <source>
        <dbReference type="Proteomes" id="UP000176424"/>
    </source>
</evidence>
<organism evidence="1 2">
    <name type="scientific">Candidatus Amesbacteria bacterium RIFOXYB1_FULL_44_23</name>
    <dbReference type="NCBI Taxonomy" id="1797263"/>
    <lineage>
        <taxon>Bacteria</taxon>
        <taxon>Candidatus Amesiibacteriota</taxon>
    </lineage>
</organism>
<dbReference type="STRING" id="1797263.A2397_05470"/>
<dbReference type="SUPFAM" id="SSF56784">
    <property type="entry name" value="HAD-like"/>
    <property type="match status" value="1"/>
</dbReference>
<reference evidence="1 2" key="1">
    <citation type="journal article" date="2016" name="Nat. Commun.">
        <title>Thousands of microbial genomes shed light on interconnected biogeochemical processes in an aquifer system.</title>
        <authorList>
            <person name="Anantharaman K."/>
            <person name="Brown C.T."/>
            <person name="Hug L.A."/>
            <person name="Sharon I."/>
            <person name="Castelle C.J."/>
            <person name="Probst A.J."/>
            <person name="Thomas B.C."/>
            <person name="Singh A."/>
            <person name="Wilkins M.J."/>
            <person name="Karaoz U."/>
            <person name="Brodie E.L."/>
            <person name="Williams K.H."/>
            <person name="Hubbard S.S."/>
            <person name="Banfield J.F."/>
        </authorList>
    </citation>
    <scope>NUCLEOTIDE SEQUENCE [LARGE SCALE GENOMIC DNA]</scope>
</reference>
<dbReference type="Proteomes" id="UP000176424">
    <property type="component" value="Unassembled WGS sequence"/>
</dbReference>
<name>A0A1F4ZQY6_9BACT</name>